<protein>
    <recommendedName>
        <fullName evidence="4">MIF4G domain-containing protein</fullName>
    </recommendedName>
</protein>
<dbReference type="PANTHER" id="PTHR23254:SF15">
    <property type="entry name" value="POLYADENYLATE-BINDING PROTEIN-INTERACTING PROTEIN 1"/>
    <property type="match status" value="1"/>
</dbReference>
<evidence type="ECO:0000256" key="1">
    <source>
        <dbReference type="SAM" id="MobiDB-lite"/>
    </source>
</evidence>
<keyword evidence="3" id="KW-1185">Reference proteome</keyword>
<dbReference type="FunCoup" id="A0A5N4AHD2">
    <property type="interactions" value="1422"/>
</dbReference>
<evidence type="ECO:0000313" key="2">
    <source>
        <dbReference type="EMBL" id="KAB0796628.1"/>
    </source>
</evidence>
<dbReference type="GO" id="GO:0008494">
    <property type="term" value="F:translation activator activity"/>
    <property type="evidence" value="ECO:0007669"/>
    <property type="project" value="TreeGrafter"/>
</dbReference>
<dbReference type="AlphaFoldDB" id="A0A5N4AHD2"/>
<feature type="compositionally biased region" description="Basic and acidic residues" evidence="1">
    <location>
        <begin position="104"/>
        <end position="115"/>
    </location>
</feature>
<feature type="region of interest" description="Disordered" evidence="1">
    <location>
        <begin position="93"/>
        <end position="115"/>
    </location>
</feature>
<accession>A0A5N4AHD2</accession>
<dbReference type="InterPro" id="IPR051367">
    <property type="entry name" value="mRNA_TranslReg/HistoneTransl"/>
</dbReference>
<dbReference type="PANTHER" id="PTHR23254">
    <property type="entry name" value="EIF4G DOMAIN PROTEIN"/>
    <property type="match status" value="1"/>
</dbReference>
<organism evidence="2 3">
    <name type="scientific">Photinus pyralis</name>
    <name type="common">Common eastern firefly</name>
    <name type="synonym">Lampyris pyralis</name>
    <dbReference type="NCBI Taxonomy" id="7054"/>
    <lineage>
        <taxon>Eukaryota</taxon>
        <taxon>Metazoa</taxon>
        <taxon>Ecdysozoa</taxon>
        <taxon>Arthropoda</taxon>
        <taxon>Hexapoda</taxon>
        <taxon>Insecta</taxon>
        <taxon>Pterygota</taxon>
        <taxon>Neoptera</taxon>
        <taxon>Endopterygota</taxon>
        <taxon>Coleoptera</taxon>
        <taxon>Polyphaga</taxon>
        <taxon>Elateriformia</taxon>
        <taxon>Elateroidea</taxon>
        <taxon>Lampyridae</taxon>
        <taxon>Lampyrinae</taxon>
        <taxon>Photinus</taxon>
    </lineage>
</organism>
<evidence type="ECO:0008006" key="4">
    <source>
        <dbReference type="Google" id="ProtNLM"/>
    </source>
</evidence>
<gene>
    <name evidence="2" type="ORF">PPYR_10689</name>
</gene>
<feature type="compositionally biased region" description="Low complexity" evidence="1">
    <location>
        <begin position="27"/>
        <end position="39"/>
    </location>
</feature>
<dbReference type="InterPro" id="IPR016024">
    <property type="entry name" value="ARM-type_fold"/>
</dbReference>
<name>A0A5N4AHD2_PHOPY</name>
<feature type="region of interest" description="Disordered" evidence="1">
    <location>
        <begin position="1"/>
        <end position="50"/>
    </location>
</feature>
<dbReference type="InParanoid" id="A0A5N4AHD2"/>
<dbReference type="GO" id="GO:0006446">
    <property type="term" value="P:regulation of translational initiation"/>
    <property type="evidence" value="ECO:0007669"/>
    <property type="project" value="TreeGrafter"/>
</dbReference>
<reference evidence="2 3" key="1">
    <citation type="journal article" date="2018" name="Elife">
        <title>Firefly genomes illuminate parallel origins of bioluminescence in beetles.</title>
        <authorList>
            <person name="Fallon T.R."/>
            <person name="Lower S.E."/>
            <person name="Chang C.H."/>
            <person name="Bessho-Uehara M."/>
            <person name="Martin G.J."/>
            <person name="Bewick A.J."/>
            <person name="Behringer M."/>
            <person name="Debat H.J."/>
            <person name="Wong I."/>
            <person name="Day J.C."/>
            <person name="Suvorov A."/>
            <person name="Silva C.J."/>
            <person name="Stanger-Hall K.F."/>
            <person name="Hall D.W."/>
            <person name="Schmitz R.J."/>
            <person name="Nelson D.R."/>
            <person name="Lewis S.M."/>
            <person name="Shigenobu S."/>
            <person name="Bybee S.M."/>
            <person name="Larracuente A.M."/>
            <person name="Oba Y."/>
            <person name="Weng J.K."/>
        </authorList>
    </citation>
    <scope>NUCLEOTIDE SEQUENCE [LARGE SCALE GENOMIC DNA]</scope>
    <source>
        <strain evidence="2">1611_PpyrPB1</strain>
        <tissue evidence="2">Whole body</tissue>
    </source>
</reference>
<dbReference type="EMBL" id="VVIM01000007">
    <property type="protein sequence ID" value="KAB0796628.1"/>
    <property type="molecule type" value="Genomic_DNA"/>
</dbReference>
<dbReference type="OrthoDB" id="8171816at2759"/>
<dbReference type="SUPFAM" id="SSF48371">
    <property type="entry name" value="ARM repeat"/>
    <property type="match status" value="1"/>
</dbReference>
<proteinExistence type="predicted"/>
<evidence type="ECO:0000313" key="3">
    <source>
        <dbReference type="Proteomes" id="UP000327044"/>
    </source>
</evidence>
<dbReference type="Proteomes" id="UP000327044">
    <property type="component" value="Unassembled WGS sequence"/>
</dbReference>
<comment type="caution">
    <text evidence="2">The sequence shown here is derived from an EMBL/GenBank/DDBJ whole genome shotgun (WGS) entry which is preliminary data.</text>
</comment>
<sequence length="390" mass="44514">MSDGNSSHTWEENCAKPLRRPSSVRANNTTNGNNSNGQETENRNGQRNSSELVIVQNSRLSPRAPEWYPANYKQPKRAPHQAAQDRLLHLKQHLNKKNVNTSEDEPKVEPEDGEDTECRAVEILENLMQNLIRNPAQFQDILGSFIETLAPFYMDFQFINYITELIVEKVLSDPNFRYSAVRLCVVIQSECGLFRSALCLLCQKKANRNNDFNLTLLLAELYTQLDYDTIYADLVINSLIGILKSYDENNVKAACQVLKLTGFALENTHKNEISDIFTKLFAARDHQLLAIKNLIDSVISLREQNWGRTTPSINTTHNSNQTTNVAHDGPVFYGPDGQELTEEEQQFLDNCSSHSTQSDAVTDFIDEDWWDPEMTDEIMEAFEQFIINEN</sequence>
<dbReference type="Gene3D" id="1.25.40.180">
    <property type="match status" value="1"/>
</dbReference>